<keyword evidence="3 6" id="KW-0812">Transmembrane</keyword>
<evidence type="ECO:0000256" key="6">
    <source>
        <dbReference type="RuleBase" id="RU004914"/>
    </source>
</evidence>
<dbReference type="Pfam" id="PF01554">
    <property type="entry name" value="MatE"/>
    <property type="match status" value="4"/>
</dbReference>
<feature type="transmembrane region" description="Helical" evidence="6">
    <location>
        <begin position="882"/>
        <end position="904"/>
    </location>
</feature>
<feature type="transmembrane region" description="Helical" evidence="6">
    <location>
        <begin position="223"/>
        <end position="244"/>
    </location>
</feature>
<organism evidence="7 8">
    <name type="scientific">Phtheirospermum japonicum</name>
    <dbReference type="NCBI Taxonomy" id="374723"/>
    <lineage>
        <taxon>Eukaryota</taxon>
        <taxon>Viridiplantae</taxon>
        <taxon>Streptophyta</taxon>
        <taxon>Embryophyta</taxon>
        <taxon>Tracheophyta</taxon>
        <taxon>Spermatophyta</taxon>
        <taxon>Magnoliopsida</taxon>
        <taxon>eudicotyledons</taxon>
        <taxon>Gunneridae</taxon>
        <taxon>Pentapetalae</taxon>
        <taxon>asterids</taxon>
        <taxon>lamiids</taxon>
        <taxon>Lamiales</taxon>
        <taxon>Orobanchaceae</taxon>
        <taxon>Orobanchaceae incertae sedis</taxon>
        <taxon>Phtheirospermum</taxon>
    </lineage>
</organism>
<feature type="transmembrane region" description="Helical" evidence="6">
    <location>
        <begin position="630"/>
        <end position="651"/>
    </location>
</feature>
<feature type="transmembrane region" description="Helical" evidence="6">
    <location>
        <begin position="189"/>
        <end position="211"/>
    </location>
</feature>
<feature type="transmembrane region" description="Helical" evidence="6">
    <location>
        <begin position="600"/>
        <end position="618"/>
    </location>
</feature>
<feature type="transmembrane region" description="Helical" evidence="6">
    <location>
        <begin position="853"/>
        <end position="876"/>
    </location>
</feature>
<gene>
    <name evidence="7" type="ORF">PHJA_000367900</name>
</gene>
<feature type="transmembrane region" description="Helical" evidence="6">
    <location>
        <begin position="422"/>
        <end position="444"/>
    </location>
</feature>
<reference evidence="7" key="1">
    <citation type="submission" date="2020-07" db="EMBL/GenBank/DDBJ databases">
        <title>Ethylene signaling mediates host invasion by parasitic plants.</title>
        <authorList>
            <person name="Yoshida S."/>
        </authorList>
    </citation>
    <scope>NUCLEOTIDE SEQUENCE</scope>
    <source>
        <strain evidence="7">Okayama</strain>
    </source>
</reference>
<dbReference type="GO" id="GO:0016020">
    <property type="term" value="C:membrane"/>
    <property type="evidence" value="ECO:0007669"/>
    <property type="project" value="UniProtKB-SubCell"/>
</dbReference>
<feature type="transmembrane region" description="Helical" evidence="6">
    <location>
        <begin position="491"/>
        <end position="513"/>
    </location>
</feature>
<sequence length="944" mass="102479">MEAPLLDRVSGGDLQLTDDNGDYLPAKGVRSWWRIFCIESSKLWRIGGPIAFQILCQFATNSVATIFVGHLGDVELSAFSIALSVVGTFAFGFMLGMGSALETLCGQAFGAGQVHMLGIYMQRSIIILFSTCVLLLPLYIFATPILKFVGQPDEIAKPAGLYTFLSIPQLFSLAVIFPTQKLLQSQSKVGVLASIAAFALVVQTLLCWLFINVFGWGPVGAVVAFDLTNWITAIAQFIYVVGWCKDSWKGFTWAAFQDIWAFVRLSLASAVMLCLEIWYMMSIIILTGNLDDAVNAVGSLSICVRVSNELGLGHPRTAKYSVYVSLFQSLLIGILCMIVVLATRNHFAVIFTDSVNMQRAVAHLSGLLGITMLLNSIQPVISGVAIGGGWQALVAYINLACYYIFGLPLGYLLGYVANLGVVGIWGGMIAGVALQTLLLCLVLYKTNWNKEVEQTSERMRKWGGQDPSAFESDKLPIKNESWKLWRIGGPIAFQILCQFGISSVATIFVGHLGDVELSAFSIALSVIGTFAFGFMLGMGSALETLCGQAFGAGQIHMLGIYMQRSIIILFSTCVLLLPLYIFATPILKLFGQPDEIAKPAGLYALAIIPHLFSLSVSFPTQKFLQSQSKVNVLALIAAYAMLSQTLFSWLFVNVFGWGAVGAAVAFDLTSWTTAIAQSVYIVGWCKDSWKGLSWAAFQDIWAFVRLSLASAVMLCLELWYTMSIIIIAGNLGDAVTSVGSLSICINIDGWESMVFVGVNAAISVRVSNELGLGHPRAAKYSVYVTLFQSLMIGIVCMITVLATRKNLAIIFTDSENMQRAVAHLSGFLGITMLLNSVQIVISGVAVGGGWQALVAYINLACYYIFGLPLGYLLGYAANLGVVGIWGGMIAGGVLQTLLLSLILCKTNWNKEVEQTTERMRKWGGQQVVIERPSKDQLPIKNGKH</sequence>
<dbReference type="CDD" id="cd13132">
    <property type="entry name" value="MATE_eukaryotic"/>
    <property type="match status" value="2"/>
</dbReference>
<feature type="transmembrane region" description="Helical" evidence="6">
    <location>
        <begin position="125"/>
        <end position="147"/>
    </location>
</feature>
<comment type="similarity">
    <text evidence="2 6">Belongs to the multi antimicrobial extrusion (MATE) (TC 2.A.66.1) family.</text>
</comment>
<keyword evidence="5 6" id="KW-0472">Membrane</keyword>
<feature type="transmembrane region" description="Helical" evidence="6">
    <location>
        <begin position="657"/>
        <end position="682"/>
    </location>
</feature>
<dbReference type="InterPro" id="IPR002528">
    <property type="entry name" value="MATE_fam"/>
</dbReference>
<feature type="transmembrane region" description="Helical" evidence="6">
    <location>
        <begin position="159"/>
        <end position="177"/>
    </location>
</feature>
<feature type="transmembrane region" description="Helical" evidence="6">
    <location>
        <begin position="822"/>
        <end position="846"/>
    </location>
</feature>
<feature type="transmembrane region" description="Helical" evidence="6">
    <location>
        <begin position="78"/>
        <end position="104"/>
    </location>
</feature>
<dbReference type="OrthoDB" id="2126698at2759"/>
<proteinExistence type="inferred from homology"/>
<feature type="transmembrane region" description="Helical" evidence="6">
    <location>
        <begin position="703"/>
        <end position="729"/>
    </location>
</feature>
<evidence type="ECO:0000256" key="2">
    <source>
        <dbReference type="ARBA" id="ARBA00010199"/>
    </source>
</evidence>
<evidence type="ECO:0000256" key="1">
    <source>
        <dbReference type="ARBA" id="ARBA00004141"/>
    </source>
</evidence>
<dbReference type="AlphaFoldDB" id="A0A830B598"/>
<accession>A0A830B598</accession>
<evidence type="ECO:0000313" key="7">
    <source>
        <dbReference type="EMBL" id="GFP82247.1"/>
    </source>
</evidence>
<feature type="transmembrane region" description="Helical" evidence="6">
    <location>
        <begin position="265"/>
        <end position="287"/>
    </location>
</feature>
<keyword evidence="4 6" id="KW-1133">Transmembrane helix</keyword>
<comment type="caution">
    <text evidence="7">The sequence shown here is derived from an EMBL/GenBank/DDBJ whole genome shotgun (WGS) entry which is preliminary data.</text>
</comment>
<evidence type="ECO:0000256" key="4">
    <source>
        <dbReference type="ARBA" id="ARBA00022989"/>
    </source>
</evidence>
<comment type="subcellular location">
    <subcellularLocation>
        <location evidence="1">Membrane</location>
        <topology evidence="1">Multi-pass membrane protein</topology>
    </subcellularLocation>
</comment>
<evidence type="ECO:0000313" key="8">
    <source>
        <dbReference type="Proteomes" id="UP000653305"/>
    </source>
</evidence>
<dbReference type="EMBL" id="BMAC01000039">
    <property type="protein sequence ID" value="GFP82247.1"/>
    <property type="molecule type" value="Genomic_DNA"/>
</dbReference>
<feature type="transmembrane region" description="Helical" evidence="6">
    <location>
        <begin position="320"/>
        <end position="341"/>
    </location>
</feature>
<dbReference type="Proteomes" id="UP000653305">
    <property type="component" value="Unassembled WGS sequence"/>
</dbReference>
<dbReference type="GO" id="GO:1990961">
    <property type="term" value="P:xenobiotic detoxification by transmembrane export across the plasma membrane"/>
    <property type="evidence" value="ECO:0007669"/>
    <property type="project" value="InterPro"/>
</dbReference>
<dbReference type="GO" id="GO:0015297">
    <property type="term" value="F:antiporter activity"/>
    <property type="evidence" value="ECO:0007669"/>
    <property type="project" value="InterPro"/>
</dbReference>
<feature type="transmembrane region" description="Helical" evidence="6">
    <location>
        <begin position="393"/>
        <end position="416"/>
    </location>
</feature>
<dbReference type="InterPro" id="IPR045069">
    <property type="entry name" value="MATE_euk"/>
</dbReference>
<feature type="transmembrane region" description="Helical" evidence="6">
    <location>
        <begin position="780"/>
        <end position="802"/>
    </location>
</feature>
<protein>
    <recommendedName>
        <fullName evidence="6">Protein DETOXIFICATION</fullName>
    </recommendedName>
    <alternativeName>
        <fullName evidence="6">Multidrug and toxic compound extrusion protein</fullName>
    </alternativeName>
</protein>
<feature type="transmembrane region" description="Helical" evidence="6">
    <location>
        <begin position="566"/>
        <end position="588"/>
    </location>
</feature>
<dbReference type="PANTHER" id="PTHR11206">
    <property type="entry name" value="MULTIDRUG RESISTANCE PROTEIN"/>
    <property type="match status" value="1"/>
</dbReference>
<evidence type="ECO:0000256" key="3">
    <source>
        <dbReference type="ARBA" id="ARBA00022692"/>
    </source>
</evidence>
<dbReference type="GO" id="GO:0042910">
    <property type="term" value="F:xenobiotic transmembrane transporter activity"/>
    <property type="evidence" value="ECO:0007669"/>
    <property type="project" value="InterPro"/>
</dbReference>
<feature type="transmembrane region" description="Helical" evidence="6">
    <location>
        <begin position="50"/>
        <end position="72"/>
    </location>
</feature>
<feature type="transmembrane region" description="Helical" evidence="6">
    <location>
        <begin position="519"/>
        <end position="545"/>
    </location>
</feature>
<dbReference type="NCBIfam" id="TIGR00797">
    <property type="entry name" value="matE"/>
    <property type="match status" value="1"/>
</dbReference>
<name>A0A830B598_9LAMI</name>
<keyword evidence="8" id="KW-1185">Reference proteome</keyword>
<evidence type="ECO:0000256" key="5">
    <source>
        <dbReference type="ARBA" id="ARBA00023136"/>
    </source>
</evidence>